<keyword evidence="5" id="KW-1185">Reference proteome</keyword>
<dbReference type="InterPro" id="IPR050447">
    <property type="entry name" value="Erg6_SMT_methyltransf"/>
</dbReference>
<accession>A0A4U8V2C4</accession>
<dbReference type="Gene3D" id="3.40.50.150">
    <property type="entry name" value="Vaccinia Virus protein VP39"/>
    <property type="match status" value="1"/>
</dbReference>
<dbReference type="PANTHER" id="PTHR44068">
    <property type="entry name" value="ZGC:194242"/>
    <property type="match status" value="1"/>
</dbReference>
<evidence type="ECO:0000256" key="2">
    <source>
        <dbReference type="ARBA" id="ARBA00038188"/>
    </source>
</evidence>
<dbReference type="STRING" id="34508.A0A4U8V2C4"/>
<keyword evidence="1" id="KW-0808">Transferase</keyword>
<sequence>MTTMTTLRTVLNYICRFYYFLFDRLVLYPMVKHLAEQIDVKFLNLGYMPHDDEKGIFKVVDSVIEPSDPIRAHTYLYEKTLSMCPVYPNLKKMKLLEVGCGPGAGVQWIRRVHSEIDSVKGLDRVVVDFMEGSIIQGDAEKLPFSKNEFDMIVNVESSHLYADSQQFFKECARVLKKGGFLCWADVRYSVLMIQAEKQAAEAGLHLVNFENITEGVLRGINYTSYRYDKLVQKAPWYVRLFSNSLRTTYCAPGTESHKRLLKREKIYATACWKKVI</sequence>
<evidence type="ECO:0000313" key="4">
    <source>
        <dbReference type="EMBL" id="TMS39564.1"/>
    </source>
</evidence>
<organism evidence="4 5">
    <name type="scientific">Steinernema carpocapsae</name>
    <name type="common">Entomopathogenic nematode</name>
    <dbReference type="NCBI Taxonomy" id="34508"/>
    <lineage>
        <taxon>Eukaryota</taxon>
        <taxon>Metazoa</taxon>
        <taxon>Ecdysozoa</taxon>
        <taxon>Nematoda</taxon>
        <taxon>Chromadorea</taxon>
        <taxon>Rhabditida</taxon>
        <taxon>Tylenchina</taxon>
        <taxon>Panagrolaimomorpha</taxon>
        <taxon>Strongyloidoidea</taxon>
        <taxon>Steinernematidae</taxon>
        <taxon>Steinernema</taxon>
    </lineage>
</organism>
<feature type="domain" description="Methyltransferase type 11" evidence="3">
    <location>
        <begin position="96"/>
        <end position="182"/>
    </location>
</feature>
<comment type="similarity">
    <text evidence="2">Belongs to the class I-like SAM-binding methyltransferase superfamily. Erg6/SMT family.</text>
</comment>
<dbReference type="SUPFAM" id="SSF53335">
    <property type="entry name" value="S-adenosyl-L-methionine-dependent methyltransferases"/>
    <property type="match status" value="1"/>
</dbReference>
<reference evidence="4 5" key="1">
    <citation type="journal article" date="2015" name="Genome Biol.">
        <title>Comparative genomics of Steinernema reveals deeply conserved gene regulatory networks.</title>
        <authorList>
            <person name="Dillman A.R."/>
            <person name="Macchietto M."/>
            <person name="Porter C.F."/>
            <person name="Rogers A."/>
            <person name="Williams B."/>
            <person name="Antoshechkin I."/>
            <person name="Lee M.M."/>
            <person name="Goodwin Z."/>
            <person name="Lu X."/>
            <person name="Lewis E.E."/>
            <person name="Goodrich-Blair H."/>
            <person name="Stock S.P."/>
            <person name="Adams B.J."/>
            <person name="Sternberg P.W."/>
            <person name="Mortazavi A."/>
        </authorList>
    </citation>
    <scope>NUCLEOTIDE SEQUENCE [LARGE SCALE GENOMIC DNA]</scope>
    <source>
        <strain evidence="4 5">ALL</strain>
    </source>
</reference>
<dbReference type="GO" id="GO:0005783">
    <property type="term" value="C:endoplasmic reticulum"/>
    <property type="evidence" value="ECO:0007669"/>
    <property type="project" value="TreeGrafter"/>
</dbReference>
<dbReference type="OrthoDB" id="506498at2759"/>
<name>A0A4U8V2C4_STECR</name>
<evidence type="ECO:0000256" key="1">
    <source>
        <dbReference type="ARBA" id="ARBA00022679"/>
    </source>
</evidence>
<dbReference type="AlphaFoldDB" id="A0A4U8V2C4"/>
<proteinExistence type="inferred from homology"/>
<evidence type="ECO:0000313" key="5">
    <source>
        <dbReference type="Proteomes" id="UP000298663"/>
    </source>
</evidence>
<comment type="caution">
    <text evidence="4">The sequence shown here is derived from an EMBL/GenBank/DDBJ whole genome shotgun (WGS) entry which is preliminary data.</text>
</comment>
<dbReference type="GO" id="GO:0016126">
    <property type="term" value="P:sterol biosynthetic process"/>
    <property type="evidence" value="ECO:0007669"/>
    <property type="project" value="TreeGrafter"/>
</dbReference>
<protein>
    <recommendedName>
        <fullName evidence="3">Methyltransferase type 11 domain-containing protein</fullName>
    </recommendedName>
</protein>
<dbReference type="Proteomes" id="UP000298663">
    <property type="component" value="Unassembled WGS sequence"/>
</dbReference>
<dbReference type="InterPro" id="IPR029063">
    <property type="entry name" value="SAM-dependent_MTases_sf"/>
</dbReference>
<dbReference type="EMBL" id="AZBU02000001">
    <property type="protein sequence ID" value="TMS39564.1"/>
    <property type="molecule type" value="Genomic_DNA"/>
</dbReference>
<dbReference type="Pfam" id="PF08241">
    <property type="entry name" value="Methyltransf_11"/>
    <property type="match status" value="1"/>
</dbReference>
<evidence type="ECO:0000259" key="3">
    <source>
        <dbReference type="Pfam" id="PF08241"/>
    </source>
</evidence>
<reference evidence="4 5" key="2">
    <citation type="journal article" date="2019" name="G3 (Bethesda)">
        <title>Hybrid Assembly of the Genome of the Entomopathogenic Nematode Steinernema carpocapsae Identifies the X-Chromosome.</title>
        <authorList>
            <person name="Serra L."/>
            <person name="Macchietto M."/>
            <person name="Macias-Munoz A."/>
            <person name="McGill C.J."/>
            <person name="Rodriguez I.M."/>
            <person name="Rodriguez B."/>
            <person name="Murad R."/>
            <person name="Mortazavi A."/>
        </authorList>
    </citation>
    <scope>NUCLEOTIDE SEQUENCE [LARGE SCALE GENOMIC DNA]</scope>
    <source>
        <strain evidence="4 5">ALL</strain>
    </source>
</reference>
<dbReference type="CDD" id="cd02440">
    <property type="entry name" value="AdoMet_MTases"/>
    <property type="match status" value="1"/>
</dbReference>
<dbReference type="GO" id="GO:0003838">
    <property type="term" value="F:sterol 24-C-methyltransferase activity"/>
    <property type="evidence" value="ECO:0007669"/>
    <property type="project" value="TreeGrafter"/>
</dbReference>
<gene>
    <name evidence="4" type="ORF">L596_006069</name>
</gene>
<dbReference type="PANTHER" id="PTHR44068:SF1">
    <property type="entry name" value="HYPOTHETICAL LOC100005854"/>
    <property type="match status" value="1"/>
</dbReference>
<dbReference type="InterPro" id="IPR013216">
    <property type="entry name" value="Methyltransf_11"/>
</dbReference>